<reference evidence="2 3" key="1">
    <citation type="submission" date="2019-07" db="EMBL/GenBank/DDBJ databases">
        <title>Draft genome of C. aurimucosum strain 15-4290.</title>
        <authorList>
            <person name="Pacheco L.G.C."/>
            <person name="Aguiar E.R.G.R."/>
            <person name="Navas J."/>
            <person name="Santos C.S."/>
            <person name="Rocha D.J.P.G."/>
        </authorList>
    </citation>
    <scope>NUCLEOTIDE SEQUENCE [LARGE SCALE GENOMIC DNA]</scope>
    <source>
        <strain evidence="2 3">15-4290</strain>
    </source>
</reference>
<sequence length="117" mass="12545">MMSWILLIVVLIALVIIGTWAWGTIVGRGTVMEAPDTAVDTNEENLRALEEGRFDDLRFDVVTRGYRQDQVDALLAAVERRLGAEPVASDGSADDSAEASAAGVATSLPLSVEKELD</sequence>
<gene>
    <name evidence="2" type="ORF">FQN05_11975</name>
</gene>
<proteinExistence type="predicted"/>
<dbReference type="NCBIfam" id="TIGR03544">
    <property type="entry name" value="DivI1A_domain"/>
    <property type="match status" value="1"/>
</dbReference>
<dbReference type="AlphaFoldDB" id="A0A558IIF6"/>
<accession>A0A558IIF6</accession>
<evidence type="ECO:0000256" key="1">
    <source>
        <dbReference type="SAM" id="MobiDB-lite"/>
    </source>
</evidence>
<dbReference type="RefSeq" id="WP_158382041.1">
    <property type="nucleotide sequence ID" value="NZ_VMTX01000020.1"/>
</dbReference>
<feature type="region of interest" description="Disordered" evidence="1">
    <location>
        <begin position="85"/>
        <end position="117"/>
    </location>
</feature>
<name>A0A558IIF6_9CORY</name>
<dbReference type="InterPro" id="IPR019933">
    <property type="entry name" value="DivIVA_domain"/>
</dbReference>
<protein>
    <submittedName>
        <fullName evidence="2">DivIVA domain-containing protein</fullName>
    </submittedName>
</protein>
<comment type="caution">
    <text evidence="2">The sequence shown here is derived from an EMBL/GenBank/DDBJ whole genome shotgun (WGS) entry which is preliminary data.</text>
</comment>
<organism evidence="2 3">
    <name type="scientific">Corynebacterium aurimucosum</name>
    <dbReference type="NCBI Taxonomy" id="169292"/>
    <lineage>
        <taxon>Bacteria</taxon>
        <taxon>Bacillati</taxon>
        <taxon>Actinomycetota</taxon>
        <taxon>Actinomycetes</taxon>
        <taxon>Mycobacteriales</taxon>
        <taxon>Corynebacteriaceae</taxon>
        <taxon>Corynebacterium</taxon>
    </lineage>
</organism>
<dbReference type="EMBL" id="VMTX01000020">
    <property type="protein sequence ID" value="TVU81191.1"/>
    <property type="molecule type" value="Genomic_DNA"/>
</dbReference>
<dbReference type="Proteomes" id="UP000320648">
    <property type="component" value="Unassembled WGS sequence"/>
</dbReference>
<evidence type="ECO:0000313" key="2">
    <source>
        <dbReference type="EMBL" id="TVU81191.1"/>
    </source>
</evidence>
<evidence type="ECO:0000313" key="3">
    <source>
        <dbReference type="Proteomes" id="UP000320648"/>
    </source>
</evidence>